<protein>
    <submittedName>
        <fullName evidence="1">Uncharacterized protein</fullName>
    </submittedName>
</protein>
<gene>
    <name evidence="1" type="ORF">Tci_856506</name>
</gene>
<name>A0A699RFN0_TANCI</name>
<sequence>WRRGCGGHGGVLVSAAGVADEAWSRWCFGSVVRVAATDGVVAVVQQRGELVWGGGGVGSGVVARW</sequence>
<evidence type="ECO:0000313" key="1">
    <source>
        <dbReference type="EMBL" id="GFC84536.1"/>
    </source>
</evidence>
<proteinExistence type="predicted"/>
<dbReference type="EMBL" id="BKCJ011095091">
    <property type="protein sequence ID" value="GFC84536.1"/>
    <property type="molecule type" value="Genomic_DNA"/>
</dbReference>
<organism evidence="1">
    <name type="scientific">Tanacetum cinerariifolium</name>
    <name type="common">Dalmatian daisy</name>
    <name type="synonym">Chrysanthemum cinerariifolium</name>
    <dbReference type="NCBI Taxonomy" id="118510"/>
    <lineage>
        <taxon>Eukaryota</taxon>
        <taxon>Viridiplantae</taxon>
        <taxon>Streptophyta</taxon>
        <taxon>Embryophyta</taxon>
        <taxon>Tracheophyta</taxon>
        <taxon>Spermatophyta</taxon>
        <taxon>Magnoliopsida</taxon>
        <taxon>eudicotyledons</taxon>
        <taxon>Gunneridae</taxon>
        <taxon>Pentapetalae</taxon>
        <taxon>asterids</taxon>
        <taxon>campanulids</taxon>
        <taxon>Asterales</taxon>
        <taxon>Asteraceae</taxon>
        <taxon>Asteroideae</taxon>
        <taxon>Anthemideae</taxon>
        <taxon>Anthemidinae</taxon>
        <taxon>Tanacetum</taxon>
    </lineage>
</organism>
<reference evidence="1" key="1">
    <citation type="journal article" date="2019" name="Sci. Rep.">
        <title>Draft genome of Tanacetum cinerariifolium, the natural source of mosquito coil.</title>
        <authorList>
            <person name="Yamashiro T."/>
            <person name="Shiraishi A."/>
            <person name="Satake H."/>
            <person name="Nakayama K."/>
        </authorList>
    </citation>
    <scope>NUCLEOTIDE SEQUENCE</scope>
</reference>
<feature type="non-terminal residue" evidence="1">
    <location>
        <position position="1"/>
    </location>
</feature>
<accession>A0A699RFN0</accession>
<dbReference type="AlphaFoldDB" id="A0A699RFN0"/>
<comment type="caution">
    <text evidence="1">The sequence shown here is derived from an EMBL/GenBank/DDBJ whole genome shotgun (WGS) entry which is preliminary data.</text>
</comment>